<organism evidence="2 3">
    <name type="scientific">Thermogymnomonas acidicola</name>
    <dbReference type="NCBI Taxonomy" id="399579"/>
    <lineage>
        <taxon>Archaea</taxon>
        <taxon>Methanobacteriati</taxon>
        <taxon>Thermoplasmatota</taxon>
        <taxon>Thermoplasmata</taxon>
        <taxon>Thermoplasmatales</taxon>
        <taxon>Thermogymnomonas</taxon>
    </lineage>
</organism>
<dbReference type="InterPro" id="IPR036388">
    <property type="entry name" value="WH-like_DNA-bd_sf"/>
</dbReference>
<dbReference type="Pfam" id="PF24266">
    <property type="entry name" value="HTH_HVO_0163_N"/>
    <property type="match status" value="1"/>
</dbReference>
<name>A0AA37BSI5_9ARCH</name>
<evidence type="ECO:0000313" key="3">
    <source>
        <dbReference type="Proteomes" id="UP000632195"/>
    </source>
</evidence>
<comment type="caution">
    <text evidence="2">The sequence shown here is derived from an EMBL/GenBank/DDBJ whole genome shotgun (WGS) entry which is preliminary data.</text>
</comment>
<accession>A0AA37BSI5</accession>
<dbReference type="Gene3D" id="1.10.10.10">
    <property type="entry name" value="Winged helix-like DNA-binding domain superfamily/Winged helix DNA-binding domain"/>
    <property type="match status" value="2"/>
</dbReference>
<dbReference type="InterPro" id="IPR056504">
    <property type="entry name" value="HTH_HVO_0163_N"/>
</dbReference>
<gene>
    <name evidence="2" type="ORF">GCM10007108_16510</name>
</gene>
<dbReference type="Proteomes" id="UP000632195">
    <property type="component" value="Unassembled WGS sequence"/>
</dbReference>
<evidence type="ECO:0000313" key="2">
    <source>
        <dbReference type="EMBL" id="GGM79006.1"/>
    </source>
</evidence>
<dbReference type="PANTHER" id="PTHR36216">
    <property type="entry name" value="TRANSCRIPTIONAL REGULATOR, TRMB"/>
    <property type="match status" value="1"/>
</dbReference>
<dbReference type="InterPro" id="IPR036390">
    <property type="entry name" value="WH_DNA-bd_sf"/>
</dbReference>
<protein>
    <recommendedName>
        <fullName evidence="1">HVO-0163 N-terminal HTH domain-containing protein</fullName>
    </recommendedName>
</protein>
<dbReference type="PANTHER" id="PTHR36216:SF1">
    <property type="entry name" value="HTH ARSR-TYPE DOMAIN-CONTAINING PROTEIN"/>
    <property type="match status" value="1"/>
</dbReference>
<evidence type="ECO:0000259" key="1">
    <source>
        <dbReference type="Pfam" id="PF24266"/>
    </source>
</evidence>
<dbReference type="EMBL" id="BMNY01000003">
    <property type="protein sequence ID" value="GGM79006.1"/>
    <property type="molecule type" value="Genomic_DNA"/>
</dbReference>
<sequence>MRTDSSVREDISEAIRKNPGIHFRELQRMLGLAVGQLEYHLYRLEVEGRIFSRQDGRYRRYFPGDEGTQRERTVLIALRNPDARKIVQALFRQDMSTEVLRAFTGLRRKRFEGALAWLRENGVVTLDGDTARLSSREEVSRVITRYRESFIGTLADNFLSLFD</sequence>
<dbReference type="SUPFAM" id="SSF46785">
    <property type="entry name" value="Winged helix' DNA-binding domain"/>
    <property type="match status" value="1"/>
</dbReference>
<proteinExistence type="predicted"/>
<dbReference type="RefSeq" id="WP_188681768.1">
    <property type="nucleotide sequence ID" value="NZ_BMNY01000003.1"/>
</dbReference>
<dbReference type="AlphaFoldDB" id="A0AA37BSI5"/>
<reference evidence="2" key="1">
    <citation type="journal article" date="2014" name="Int. J. Syst. Evol. Microbiol.">
        <title>Complete genome sequence of Corynebacterium casei LMG S-19264T (=DSM 44701T), isolated from a smear-ripened cheese.</title>
        <authorList>
            <consortium name="US DOE Joint Genome Institute (JGI-PGF)"/>
            <person name="Walter F."/>
            <person name="Albersmeier A."/>
            <person name="Kalinowski J."/>
            <person name="Ruckert C."/>
        </authorList>
    </citation>
    <scope>NUCLEOTIDE SEQUENCE</scope>
    <source>
        <strain evidence="2">JCM 13583</strain>
    </source>
</reference>
<reference evidence="2" key="2">
    <citation type="submission" date="2022-09" db="EMBL/GenBank/DDBJ databases">
        <authorList>
            <person name="Sun Q."/>
            <person name="Ohkuma M."/>
        </authorList>
    </citation>
    <scope>NUCLEOTIDE SEQUENCE</scope>
    <source>
        <strain evidence="2">JCM 13583</strain>
    </source>
</reference>
<feature type="domain" description="HVO-0163 N-terminal HTH" evidence="1">
    <location>
        <begin position="6"/>
        <end position="75"/>
    </location>
</feature>
<keyword evidence="3" id="KW-1185">Reference proteome</keyword>